<dbReference type="NCBIfam" id="TIGR04057">
    <property type="entry name" value="SusC_RagA_signa"/>
    <property type="match status" value="1"/>
</dbReference>
<dbReference type="Pfam" id="PF13715">
    <property type="entry name" value="CarbopepD_reg_2"/>
    <property type="match status" value="1"/>
</dbReference>
<evidence type="ECO:0000256" key="3">
    <source>
        <dbReference type="ARBA" id="ARBA00022452"/>
    </source>
</evidence>
<feature type="domain" description="TonB-dependent receptor plug" evidence="11">
    <location>
        <begin position="135"/>
        <end position="242"/>
    </location>
</feature>
<dbReference type="OrthoDB" id="9768177at2"/>
<dbReference type="AlphaFoldDB" id="A0A5B7TQE6"/>
<keyword evidence="6 8" id="KW-0472">Membrane</keyword>
<proteinExistence type="inferred from homology"/>
<dbReference type="InterPro" id="IPR037066">
    <property type="entry name" value="Plug_dom_sf"/>
</dbReference>
<dbReference type="InterPro" id="IPR012910">
    <property type="entry name" value="Plug_dom"/>
</dbReference>
<keyword evidence="2 8" id="KW-0813">Transport</keyword>
<evidence type="ECO:0000259" key="10">
    <source>
        <dbReference type="Pfam" id="PF00593"/>
    </source>
</evidence>
<evidence type="ECO:0000259" key="11">
    <source>
        <dbReference type="Pfam" id="PF07715"/>
    </source>
</evidence>
<evidence type="ECO:0000256" key="5">
    <source>
        <dbReference type="ARBA" id="ARBA00023077"/>
    </source>
</evidence>
<evidence type="ECO:0000256" key="9">
    <source>
        <dbReference type="RuleBase" id="RU003357"/>
    </source>
</evidence>
<gene>
    <name evidence="12" type="ORF">FF125_04190</name>
</gene>
<keyword evidence="3 8" id="KW-1134">Transmembrane beta strand</keyword>
<feature type="domain" description="TonB-dependent receptor-like beta-barrel" evidence="10">
    <location>
        <begin position="458"/>
        <end position="1012"/>
    </location>
</feature>
<dbReference type="SUPFAM" id="SSF56935">
    <property type="entry name" value="Porins"/>
    <property type="match status" value="1"/>
</dbReference>
<evidence type="ECO:0000256" key="8">
    <source>
        <dbReference type="PROSITE-ProRule" id="PRU01360"/>
    </source>
</evidence>
<keyword evidence="12" id="KW-0675">Receptor</keyword>
<dbReference type="InterPro" id="IPR036942">
    <property type="entry name" value="Beta-barrel_TonB_sf"/>
</dbReference>
<evidence type="ECO:0000313" key="13">
    <source>
        <dbReference type="Proteomes" id="UP000306229"/>
    </source>
</evidence>
<keyword evidence="4 8" id="KW-0812">Transmembrane</keyword>
<dbReference type="RefSeq" id="WP_138948601.1">
    <property type="nucleotide sequence ID" value="NZ_CP040749.1"/>
</dbReference>
<dbReference type="PROSITE" id="PS52016">
    <property type="entry name" value="TONB_DEPENDENT_REC_3"/>
    <property type="match status" value="1"/>
</dbReference>
<dbReference type="InterPro" id="IPR008969">
    <property type="entry name" value="CarboxyPept-like_regulatory"/>
</dbReference>
<dbReference type="NCBIfam" id="TIGR04056">
    <property type="entry name" value="OMP_RagA_SusC"/>
    <property type="match status" value="1"/>
</dbReference>
<dbReference type="Proteomes" id="UP000306229">
    <property type="component" value="Chromosome"/>
</dbReference>
<dbReference type="SUPFAM" id="SSF49464">
    <property type="entry name" value="Carboxypeptidase regulatory domain-like"/>
    <property type="match status" value="1"/>
</dbReference>
<dbReference type="EMBL" id="CP040749">
    <property type="protein sequence ID" value="QCX37671.1"/>
    <property type="molecule type" value="Genomic_DNA"/>
</dbReference>
<dbReference type="Gene3D" id="2.40.170.20">
    <property type="entry name" value="TonB-dependent receptor, beta-barrel domain"/>
    <property type="match status" value="1"/>
</dbReference>
<dbReference type="InterPro" id="IPR023997">
    <property type="entry name" value="TonB-dep_OMP_SusC/RagA_CS"/>
</dbReference>
<keyword evidence="7 8" id="KW-0998">Cell outer membrane</keyword>
<name>A0A5B7TQE6_9FLAO</name>
<organism evidence="12 13">
    <name type="scientific">Aureibaculum algae</name>
    <dbReference type="NCBI Taxonomy" id="2584122"/>
    <lineage>
        <taxon>Bacteria</taxon>
        <taxon>Pseudomonadati</taxon>
        <taxon>Bacteroidota</taxon>
        <taxon>Flavobacteriia</taxon>
        <taxon>Flavobacteriales</taxon>
        <taxon>Flavobacteriaceae</taxon>
        <taxon>Aureibaculum</taxon>
    </lineage>
</organism>
<evidence type="ECO:0000256" key="1">
    <source>
        <dbReference type="ARBA" id="ARBA00004571"/>
    </source>
</evidence>
<dbReference type="GO" id="GO:0009279">
    <property type="term" value="C:cell outer membrane"/>
    <property type="evidence" value="ECO:0007669"/>
    <property type="project" value="UniProtKB-SubCell"/>
</dbReference>
<dbReference type="InterPro" id="IPR000531">
    <property type="entry name" value="Beta-barrel_TonB"/>
</dbReference>
<evidence type="ECO:0000256" key="4">
    <source>
        <dbReference type="ARBA" id="ARBA00022692"/>
    </source>
</evidence>
<dbReference type="KEGG" id="fbe:FF125_04190"/>
<dbReference type="InterPro" id="IPR023996">
    <property type="entry name" value="TonB-dep_OMP_SusC/RagA"/>
</dbReference>
<accession>A0A5B7TQE6</accession>
<protein>
    <submittedName>
        <fullName evidence="12">TonB-dependent receptor</fullName>
    </submittedName>
</protein>
<dbReference type="FunFam" id="2.170.130.10:FF:000003">
    <property type="entry name" value="SusC/RagA family TonB-linked outer membrane protein"/>
    <property type="match status" value="1"/>
</dbReference>
<comment type="subcellular location">
    <subcellularLocation>
        <location evidence="1 8">Cell outer membrane</location>
        <topology evidence="1 8">Multi-pass membrane protein</topology>
    </subcellularLocation>
</comment>
<dbReference type="InterPro" id="IPR039426">
    <property type="entry name" value="TonB-dep_rcpt-like"/>
</dbReference>
<reference evidence="12 13" key="1">
    <citation type="submission" date="2019-05" db="EMBL/GenBank/DDBJ databases">
        <title>Algicella ahnfeltiae gen. nov., sp. nov., a novel marine bacterium of the family Flavobacteriaceae isolated from a red alga.</title>
        <authorList>
            <person name="Nedashkovskaya O.I."/>
            <person name="Kukhlevskiy A.D."/>
            <person name="Kim S.-G."/>
            <person name="Zhukova N.V."/>
            <person name="Mikhailov V.V."/>
        </authorList>
    </citation>
    <scope>NUCLEOTIDE SEQUENCE [LARGE SCALE GENOMIC DNA]</scope>
    <source>
        <strain evidence="12 13">10Alg115</strain>
    </source>
</reference>
<keyword evidence="5 9" id="KW-0798">TonB box</keyword>
<dbReference type="Gene3D" id="2.170.130.10">
    <property type="entry name" value="TonB-dependent receptor, plug domain"/>
    <property type="match status" value="1"/>
</dbReference>
<sequence length="1050" mass="117293">MKKRIPYTKQPNSSFKYVINIILFVLLIFISHLTVLAQTDSQETITVHGTITEAEFGPVIGANIIEQGTLNGVMSDLDGTFNITVPKNAKLEVSFIGFGTQVISVNGRTEINIVMVAEASALDEVVIVGYGKQKKESVVGSIVQVTGDVLMQSGGVSTVGQALTGRLPGVVTVSSSGRPGDENPAIYIRGQSTWNGGGQPLVLVDGIERSMTDVNASDIESMSILKDASATAVFGVKGANGVILITTKRGKKGKARLSVSATSTIKVPSKLPQKYDSYDGIMVTNEAIERVLPIRDDLWGQYTPVDIADRYRNPRNETDRYIYPNVDWNDVTQKDFAMDHKVNLSVSGGTDAVKYFGALTYQHVGDIFDGSSFNNGRDYEANFNYDRFNFRSNIDFDVTKSTRLSVNLSGYYGVQNGNDADSQLLYSSIYNLAPSLFYPIYPDGTYGRTLVENYELANPAVILSTKGATKNHRVQVNTDFILTQKLDFITEGLSFRGSLSYDNNFRGEGGIKETDPTGTDNVIYRVYLSDGTEQIVSPSGTNQFDYVVQPWNRDALQIQDWQTSRRLFYQFSLNYDKTFAEKHNVGVLALMNREEYAIGDMLPRYREDWVGRLVYNYDNRYFIDLNGAYNGSEKYGPGYKFDLFPSAALGWMISNESFMENVSWLNKLKIRGSYGVVGDDAAGNRWAYLSQWSSGGNAYMNNSNVWGVQSPYTYYKESVLGNPDLQWETSEKANIGFEMAVLENKLSLDVDFFKEDRHDIIIPADNRSVPSFFGFDPADVNLGETSVKGLEIALNFKQQITDDWDVSANFAYTTARDEVIYKEDPELKEAYQKEEGFPIGQNSTTIRGDMMQSWDDVYGSSPVENNQGAVRPGSYDLIDYNGDGVINANDNVPYGYPTRPQNTYNLTLGAGYKNFTFMIQFYGVSNTTKQYQDRTFAVQTPLFFDDKSDYWSVSNPNGTEILPSFGGASGATDPYRDWYDASFLRLQNMEIAYTFGSKDGSQYRIFLSGNNLAFWSDLPDDREENVGSQSEFRGNYPTFKRMNLGLTINF</sequence>
<dbReference type="Pfam" id="PF07715">
    <property type="entry name" value="Plug"/>
    <property type="match status" value="1"/>
</dbReference>
<evidence type="ECO:0000256" key="7">
    <source>
        <dbReference type="ARBA" id="ARBA00023237"/>
    </source>
</evidence>
<dbReference type="Pfam" id="PF00593">
    <property type="entry name" value="TonB_dep_Rec_b-barrel"/>
    <property type="match status" value="1"/>
</dbReference>
<comment type="similarity">
    <text evidence="8 9">Belongs to the TonB-dependent receptor family.</text>
</comment>
<keyword evidence="13" id="KW-1185">Reference proteome</keyword>
<evidence type="ECO:0000256" key="2">
    <source>
        <dbReference type="ARBA" id="ARBA00022448"/>
    </source>
</evidence>
<evidence type="ECO:0000256" key="6">
    <source>
        <dbReference type="ARBA" id="ARBA00023136"/>
    </source>
</evidence>
<evidence type="ECO:0000313" key="12">
    <source>
        <dbReference type="EMBL" id="QCX37671.1"/>
    </source>
</evidence>